<sequence length="68" mass="7318">MQHAGCKFIKVVAAEVITQEPKSIVEHWTIEACKDQQFTYRVLIIPGTGGITDMVSNVDGSAATSAKP</sequence>
<dbReference type="AlphaFoldDB" id="A0A4S3K5H7"/>
<keyword evidence="2" id="KW-1185">Reference proteome</keyword>
<reference evidence="1 2" key="1">
    <citation type="submission" date="2017-02" db="EMBL/GenBank/DDBJ databases">
        <title>Whole genome sequencing of Rhodanobacter lindaniclasticus DSM 17932.</title>
        <authorList>
            <person name="Kumar S."/>
            <person name="Patil P."/>
            <person name="Patil P.B."/>
        </authorList>
    </citation>
    <scope>NUCLEOTIDE SEQUENCE [LARGE SCALE GENOMIC DNA]</scope>
    <source>
        <strain evidence="1 2">DSM 17932</strain>
    </source>
</reference>
<protein>
    <submittedName>
        <fullName evidence="1">Uncharacterized protein</fullName>
    </submittedName>
</protein>
<accession>A0A4S3K5H7</accession>
<dbReference type="Proteomes" id="UP000306317">
    <property type="component" value="Unassembled WGS sequence"/>
</dbReference>
<proteinExistence type="predicted"/>
<comment type="caution">
    <text evidence="1">The sequence shown here is derived from an EMBL/GenBank/DDBJ whole genome shotgun (WGS) entry which is preliminary data.</text>
</comment>
<dbReference type="EMBL" id="MWIO01000103">
    <property type="protein sequence ID" value="THD03377.1"/>
    <property type="molecule type" value="Genomic_DNA"/>
</dbReference>
<evidence type="ECO:0000313" key="1">
    <source>
        <dbReference type="EMBL" id="THD03377.1"/>
    </source>
</evidence>
<organism evidence="1 2">
    <name type="scientific">Rhodanobacter lindaniclasticus</name>
    <dbReference type="NCBI Taxonomy" id="75310"/>
    <lineage>
        <taxon>Bacteria</taxon>
        <taxon>Pseudomonadati</taxon>
        <taxon>Pseudomonadota</taxon>
        <taxon>Gammaproteobacteria</taxon>
        <taxon>Lysobacterales</taxon>
        <taxon>Rhodanobacteraceae</taxon>
        <taxon>Rhodanobacter</taxon>
    </lineage>
</organism>
<dbReference type="RefSeq" id="WP_168709708.1">
    <property type="nucleotide sequence ID" value="NZ_MWIO01000103.1"/>
</dbReference>
<gene>
    <name evidence="1" type="ORF">B1991_18455</name>
</gene>
<name>A0A4S3K5H7_9GAMM</name>
<evidence type="ECO:0000313" key="2">
    <source>
        <dbReference type="Proteomes" id="UP000306317"/>
    </source>
</evidence>